<dbReference type="Gene3D" id="3.40.630.30">
    <property type="match status" value="1"/>
</dbReference>
<dbReference type="CDD" id="cd04301">
    <property type="entry name" value="NAT_SF"/>
    <property type="match status" value="1"/>
</dbReference>
<sequence>MPHSALDTSTALPTPQGQHWIDSLSDGSHVLIRPLRAEDRGREKAFIENLSPLTRHNRFLGEIKEVGEALLDQLMDIDGKQRVAFVALVHDNGELREVGISRYAKIPGSADICECAVTVADDFKHKGLGALLLQHLIDEARANGMRQMYSVDSAANRSMRELARALGFRSKTDPDDATQVLHTLTL</sequence>
<protein>
    <submittedName>
        <fullName evidence="2">GNAT family N-acetyltransferase</fullName>
    </submittedName>
</protein>
<dbReference type="EMBL" id="MSCT01000009">
    <property type="protein sequence ID" value="OLF54715.1"/>
    <property type="molecule type" value="Genomic_DNA"/>
</dbReference>
<dbReference type="PROSITE" id="PS51186">
    <property type="entry name" value="GNAT"/>
    <property type="match status" value="1"/>
</dbReference>
<organism evidence="2 3">
    <name type="scientific">Pseudomonas chlororaphis</name>
    <dbReference type="NCBI Taxonomy" id="587753"/>
    <lineage>
        <taxon>Bacteria</taxon>
        <taxon>Pseudomonadati</taxon>
        <taxon>Pseudomonadota</taxon>
        <taxon>Gammaproteobacteria</taxon>
        <taxon>Pseudomonadales</taxon>
        <taxon>Pseudomonadaceae</taxon>
        <taxon>Pseudomonas</taxon>
    </lineage>
</organism>
<comment type="caution">
    <text evidence="2">The sequence shown here is derived from an EMBL/GenBank/DDBJ whole genome shotgun (WGS) entry which is preliminary data.</text>
</comment>
<evidence type="ECO:0000313" key="2">
    <source>
        <dbReference type="EMBL" id="OLF54715.1"/>
    </source>
</evidence>
<proteinExistence type="predicted"/>
<name>A0A1Q8ESE8_9PSED</name>
<dbReference type="InterPro" id="IPR000182">
    <property type="entry name" value="GNAT_dom"/>
</dbReference>
<dbReference type="Proteomes" id="UP000185578">
    <property type="component" value="Unassembled WGS sequence"/>
</dbReference>
<evidence type="ECO:0000259" key="1">
    <source>
        <dbReference type="PROSITE" id="PS51186"/>
    </source>
</evidence>
<dbReference type="OrthoDB" id="9807426at2"/>
<dbReference type="GO" id="GO:0016747">
    <property type="term" value="F:acyltransferase activity, transferring groups other than amino-acyl groups"/>
    <property type="evidence" value="ECO:0007669"/>
    <property type="project" value="InterPro"/>
</dbReference>
<dbReference type="InterPro" id="IPR016181">
    <property type="entry name" value="Acyl_CoA_acyltransferase"/>
</dbReference>
<dbReference type="AlphaFoldDB" id="A0A1Q8ESE8"/>
<gene>
    <name evidence="2" type="ORF">BTN82_12040</name>
</gene>
<reference evidence="2 3" key="1">
    <citation type="submission" date="2016-12" db="EMBL/GenBank/DDBJ databases">
        <authorList>
            <person name="Song W.-J."/>
            <person name="Kurnit D.M."/>
        </authorList>
    </citation>
    <scope>NUCLEOTIDE SEQUENCE [LARGE SCALE GENOMIC DNA]</scope>
    <source>
        <strain evidence="2 3">PCL1601</strain>
    </source>
</reference>
<dbReference type="Pfam" id="PF00583">
    <property type="entry name" value="Acetyltransf_1"/>
    <property type="match status" value="1"/>
</dbReference>
<dbReference type="SUPFAM" id="SSF55729">
    <property type="entry name" value="Acyl-CoA N-acyltransferases (Nat)"/>
    <property type="match status" value="1"/>
</dbReference>
<dbReference type="RefSeq" id="WP_075119336.1">
    <property type="nucleotide sequence ID" value="NZ_MSCT01000009.1"/>
</dbReference>
<feature type="domain" description="N-acetyltransferase" evidence="1">
    <location>
        <begin position="30"/>
        <end position="186"/>
    </location>
</feature>
<evidence type="ECO:0000313" key="3">
    <source>
        <dbReference type="Proteomes" id="UP000185578"/>
    </source>
</evidence>
<accession>A0A1Q8ESE8</accession>
<keyword evidence="2" id="KW-0808">Transferase</keyword>